<comment type="caution">
    <text evidence="1">The sequence shown here is derived from an EMBL/GenBank/DDBJ whole genome shotgun (WGS) entry which is preliminary data.</text>
</comment>
<dbReference type="Proteomes" id="UP000176287">
    <property type="component" value="Unassembled WGS sequence"/>
</dbReference>
<gene>
    <name evidence="1" type="ORF">A3B13_01890</name>
</gene>
<reference evidence="1 2" key="1">
    <citation type="journal article" date="2016" name="Nat. Commun.">
        <title>Thousands of microbial genomes shed light on interconnected biogeochemical processes in an aquifer system.</title>
        <authorList>
            <person name="Anantharaman K."/>
            <person name="Brown C.T."/>
            <person name="Hug L.A."/>
            <person name="Sharon I."/>
            <person name="Castelle C.J."/>
            <person name="Probst A.J."/>
            <person name="Thomas B.C."/>
            <person name="Singh A."/>
            <person name="Wilkins M.J."/>
            <person name="Karaoz U."/>
            <person name="Brodie E.L."/>
            <person name="Williams K.H."/>
            <person name="Hubbard S.S."/>
            <person name="Banfield J.F."/>
        </authorList>
    </citation>
    <scope>NUCLEOTIDE SEQUENCE [LARGE SCALE GENOMIC DNA]</scope>
</reference>
<evidence type="ECO:0000313" key="2">
    <source>
        <dbReference type="Proteomes" id="UP000176287"/>
    </source>
</evidence>
<evidence type="ECO:0000313" key="1">
    <source>
        <dbReference type="EMBL" id="OGZ00528.1"/>
    </source>
</evidence>
<accession>A0A1G2CJD9</accession>
<proteinExistence type="predicted"/>
<dbReference type="EMBL" id="MHKZ01000018">
    <property type="protein sequence ID" value="OGZ00528.1"/>
    <property type="molecule type" value="Genomic_DNA"/>
</dbReference>
<protein>
    <submittedName>
        <fullName evidence="1">Uncharacterized protein</fullName>
    </submittedName>
</protein>
<name>A0A1G2CJD9_9BACT</name>
<sequence>MQERVYVVVWLGFTVLEPLTPTGPIPLSIEQEFALSQLQEREDDCGGTIAVGEAENTQEGRGGGGVVAVNVCGLEVPPPGEGLVTVTGYAPAVETSEARMDAVSWVVDTKEVVLATPLKLITDEGTKFAPLTMSAEPAPAKTLFGETLVMVGAGFKTVKTLLSPDAR</sequence>
<dbReference type="AlphaFoldDB" id="A0A1G2CJD9"/>
<organism evidence="1 2">
    <name type="scientific">Candidatus Liptonbacteria bacterium RIFCSPLOWO2_01_FULL_45_15</name>
    <dbReference type="NCBI Taxonomy" id="1798649"/>
    <lineage>
        <taxon>Bacteria</taxon>
        <taxon>Candidatus Liptoniibacteriota</taxon>
    </lineage>
</organism>